<feature type="compositionally biased region" description="Low complexity" evidence="6">
    <location>
        <begin position="1427"/>
        <end position="1456"/>
    </location>
</feature>
<dbReference type="GO" id="GO:0008270">
    <property type="term" value="F:zinc ion binding"/>
    <property type="evidence" value="ECO:0007669"/>
    <property type="project" value="UniProtKB-KW"/>
</dbReference>
<dbReference type="GO" id="GO:0005737">
    <property type="term" value="C:cytoplasm"/>
    <property type="evidence" value="ECO:0007669"/>
    <property type="project" value="TreeGrafter"/>
</dbReference>
<feature type="compositionally biased region" description="Low complexity" evidence="6">
    <location>
        <begin position="2033"/>
        <end position="2050"/>
    </location>
</feature>
<feature type="domain" description="RanBP2-type" evidence="8">
    <location>
        <begin position="2002"/>
        <end position="2031"/>
    </location>
</feature>
<keyword evidence="3" id="KW-0862">Zinc</keyword>
<feature type="domain" description="RanBD1" evidence="7">
    <location>
        <begin position="1267"/>
        <end position="1417"/>
    </location>
</feature>
<feature type="compositionally biased region" description="Polar residues" evidence="6">
    <location>
        <begin position="1152"/>
        <end position="1169"/>
    </location>
</feature>
<feature type="domain" description="RanBP2-type" evidence="8">
    <location>
        <begin position="1464"/>
        <end position="1493"/>
    </location>
</feature>
<dbReference type="Gene3D" id="2.30.29.30">
    <property type="entry name" value="Pleckstrin-homology domain (PH domain)/Phosphotyrosine-binding domain (PTB)"/>
    <property type="match status" value="3"/>
</dbReference>
<feature type="region of interest" description="Disordered" evidence="6">
    <location>
        <begin position="1584"/>
        <end position="1603"/>
    </location>
</feature>
<feature type="region of interest" description="Disordered" evidence="6">
    <location>
        <begin position="1950"/>
        <end position="1996"/>
    </location>
</feature>
<feature type="compositionally biased region" description="Polar residues" evidence="6">
    <location>
        <begin position="1516"/>
        <end position="1538"/>
    </location>
</feature>
<evidence type="ECO:0000259" key="8">
    <source>
        <dbReference type="PROSITE" id="PS50199"/>
    </source>
</evidence>
<feature type="region of interest" description="Disordered" evidence="6">
    <location>
        <begin position="2027"/>
        <end position="2065"/>
    </location>
</feature>
<dbReference type="EMBL" id="GEEE01004108">
    <property type="protein sequence ID" value="JAP59117.1"/>
    <property type="molecule type" value="Transcribed_RNA"/>
</dbReference>
<evidence type="ECO:0000256" key="1">
    <source>
        <dbReference type="ARBA" id="ARBA00022723"/>
    </source>
</evidence>
<feature type="compositionally biased region" description="Low complexity" evidence="6">
    <location>
        <begin position="1491"/>
        <end position="1512"/>
    </location>
</feature>
<dbReference type="GO" id="GO:0005643">
    <property type="term" value="C:nuclear pore"/>
    <property type="evidence" value="ECO:0007669"/>
    <property type="project" value="TreeGrafter"/>
</dbReference>
<proteinExistence type="predicted"/>
<dbReference type="PROSITE" id="PS50196">
    <property type="entry name" value="RANBD1"/>
    <property type="match status" value="3"/>
</dbReference>
<evidence type="ECO:0000259" key="7">
    <source>
        <dbReference type="PROSITE" id="PS50196"/>
    </source>
</evidence>
<name>A0A0X3Q9C0_SCHSO</name>
<feature type="region of interest" description="Disordered" evidence="6">
    <location>
        <begin position="2122"/>
        <end position="2149"/>
    </location>
</feature>
<evidence type="ECO:0000256" key="2">
    <source>
        <dbReference type="ARBA" id="ARBA00022771"/>
    </source>
</evidence>
<dbReference type="CDD" id="cd00835">
    <property type="entry name" value="RanBD_family"/>
    <property type="match status" value="3"/>
</dbReference>
<dbReference type="SMART" id="SM00547">
    <property type="entry name" value="ZnF_RBZ"/>
    <property type="match status" value="2"/>
</dbReference>
<reference evidence="9" key="1">
    <citation type="submission" date="2016-01" db="EMBL/GenBank/DDBJ databases">
        <title>Reference transcriptome for the parasite Schistocephalus solidus: insights into the molecular evolution of parasitism.</title>
        <authorList>
            <person name="Hebert F.O."/>
            <person name="Grambauer S."/>
            <person name="Barber I."/>
            <person name="Landry C.R."/>
            <person name="Aubin-Horth N."/>
        </authorList>
    </citation>
    <scope>NUCLEOTIDE SEQUENCE</scope>
</reference>
<gene>
    <name evidence="9" type="ORF">TR155801</name>
</gene>
<feature type="compositionally biased region" description="Low complexity" evidence="6">
    <location>
        <begin position="1950"/>
        <end position="1962"/>
    </location>
</feature>
<feature type="compositionally biased region" description="Polar residues" evidence="6">
    <location>
        <begin position="1963"/>
        <end position="1976"/>
    </location>
</feature>
<feature type="domain" description="RanBD1" evidence="7">
    <location>
        <begin position="1682"/>
        <end position="1843"/>
    </location>
</feature>
<feature type="region of interest" description="Disordered" evidence="6">
    <location>
        <begin position="1643"/>
        <end position="1683"/>
    </location>
</feature>
<dbReference type="Gene3D" id="4.10.1060.10">
    <property type="entry name" value="Zinc finger, RanBP2-type"/>
    <property type="match status" value="2"/>
</dbReference>
<evidence type="ECO:0000313" key="9">
    <source>
        <dbReference type="EMBL" id="JAP59117.1"/>
    </source>
</evidence>
<feature type="region of interest" description="Disordered" evidence="6">
    <location>
        <begin position="1232"/>
        <end position="1265"/>
    </location>
</feature>
<feature type="compositionally biased region" description="Pro residues" evidence="6">
    <location>
        <begin position="959"/>
        <end position="969"/>
    </location>
</feature>
<evidence type="ECO:0008006" key="10">
    <source>
        <dbReference type="Google" id="ProtNLM"/>
    </source>
</evidence>
<feature type="compositionally biased region" description="Polar residues" evidence="6">
    <location>
        <begin position="734"/>
        <end position="757"/>
    </location>
</feature>
<dbReference type="PANTHER" id="PTHR23138:SF87">
    <property type="entry name" value="E3 SUMO-PROTEIN LIGASE RANBP2"/>
    <property type="match status" value="1"/>
</dbReference>
<feature type="region of interest" description="Disordered" evidence="6">
    <location>
        <begin position="730"/>
        <end position="759"/>
    </location>
</feature>
<organism evidence="9">
    <name type="scientific">Schistocephalus solidus</name>
    <name type="common">Tapeworm</name>
    <dbReference type="NCBI Taxonomy" id="70667"/>
    <lineage>
        <taxon>Eukaryota</taxon>
        <taxon>Metazoa</taxon>
        <taxon>Spiralia</taxon>
        <taxon>Lophotrochozoa</taxon>
        <taxon>Platyhelminthes</taxon>
        <taxon>Cestoda</taxon>
        <taxon>Eucestoda</taxon>
        <taxon>Diphyllobothriidea</taxon>
        <taxon>Diphyllobothriidae</taxon>
        <taxon>Schistocephalus</taxon>
    </lineage>
</organism>
<feature type="compositionally biased region" description="Polar residues" evidence="6">
    <location>
        <begin position="1"/>
        <end position="38"/>
    </location>
</feature>
<feature type="region of interest" description="Disordered" evidence="6">
    <location>
        <begin position="1133"/>
        <end position="1178"/>
    </location>
</feature>
<feature type="region of interest" description="Disordered" evidence="6">
    <location>
        <begin position="1422"/>
        <end position="1460"/>
    </location>
</feature>
<dbReference type="GO" id="GO:0005096">
    <property type="term" value="F:GTPase activator activity"/>
    <property type="evidence" value="ECO:0007669"/>
    <property type="project" value="TreeGrafter"/>
</dbReference>
<feature type="coiled-coil region" evidence="5">
    <location>
        <begin position="869"/>
        <end position="903"/>
    </location>
</feature>
<feature type="region of interest" description="Disordered" evidence="6">
    <location>
        <begin position="1"/>
        <end position="40"/>
    </location>
</feature>
<feature type="region of interest" description="Disordered" evidence="6">
    <location>
        <begin position="1491"/>
        <end position="1552"/>
    </location>
</feature>
<dbReference type="SUPFAM" id="SSF50729">
    <property type="entry name" value="PH domain-like"/>
    <property type="match status" value="3"/>
</dbReference>
<feature type="compositionally biased region" description="Low complexity" evidence="6">
    <location>
        <begin position="1982"/>
        <end position="1996"/>
    </location>
</feature>
<feature type="compositionally biased region" description="Basic and acidic residues" evidence="6">
    <location>
        <begin position="1865"/>
        <end position="1874"/>
    </location>
</feature>
<feature type="region of interest" description="Disordered" evidence="6">
    <location>
        <begin position="1844"/>
        <end position="1884"/>
    </location>
</feature>
<evidence type="ECO:0000256" key="6">
    <source>
        <dbReference type="SAM" id="MobiDB-lite"/>
    </source>
</evidence>
<keyword evidence="2 4" id="KW-0863">Zinc-finger</keyword>
<dbReference type="SMART" id="SM00160">
    <property type="entry name" value="RanBD"/>
    <property type="match status" value="3"/>
</dbReference>
<dbReference type="InterPro" id="IPR000156">
    <property type="entry name" value="Ran_bind_dom"/>
</dbReference>
<evidence type="ECO:0000256" key="4">
    <source>
        <dbReference type="PROSITE-ProRule" id="PRU00322"/>
    </source>
</evidence>
<accession>A0A0X3Q9C0</accession>
<evidence type="ECO:0000256" key="3">
    <source>
        <dbReference type="ARBA" id="ARBA00022833"/>
    </source>
</evidence>
<dbReference type="InterPro" id="IPR045255">
    <property type="entry name" value="RanBP1-like"/>
</dbReference>
<dbReference type="InterPro" id="IPR001876">
    <property type="entry name" value="Znf_RanBP2"/>
</dbReference>
<protein>
    <recommendedName>
        <fullName evidence="10">E3 SUMO-protein ligase RanBP2</fullName>
    </recommendedName>
</protein>
<feature type="compositionally biased region" description="Low complexity" evidence="6">
    <location>
        <begin position="1643"/>
        <end position="1652"/>
    </location>
</feature>
<dbReference type="PROSITE" id="PS50199">
    <property type="entry name" value="ZF_RANBP2_2"/>
    <property type="match status" value="2"/>
</dbReference>
<dbReference type="InterPro" id="IPR011993">
    <property type="entry name" value="PH-like_dom_sf"/>
</dbReference>
<feature type="domain" description="RanBD1" evidence="7">
    <location>
        <begin position="2144"/>
        <end position="2301"/>
    </location>
</feature>
<feature type="region of interest" description="Disordered" evidence="6">
    <location>
        <begin position="954"/>
        <end position="984"/>
    </location>
</feature>
<feature type="compositionally biased region" description="Polar residues" evidence="6">
    <location>
        <begin position="1236"/>
        <end position="1262"/>
    </location>
</feature>
<evidence type="ECO:0000256" key="5">
    <source>
        <dbReference type="SAM" id="Coils"/>
    </source>
</evidence>
<dbReference type="PANTHER" id="PTHR23138">
    <property type="entry name" value="RAN BINDING PROTEIN"/>
    <property type="match status" value="1"/>
</dbReference>
<sequence length="2303" mass="248685">MFPWRSASTPSSGRVVTTSKPLGEVQNSPREATMASKTEMNKPHVNIATSISNLSQTIASLKNYISNEKFDDAFNLCIETLNALRNIDRATFFNSALDLLSRIQTSSSQASWHNDREFLRCVALMELPRLTAHTACITDLCTNLLQLDHQLSSFKEIKGSFEQNLSGYMRIRLLFYIGVFLLRVHKKKRNERFRNASFAYFRLCALEKPQRINSAQFLNQHFWEYVYTESISLQLQAASIAQSSLLLLSSSQNTDTKSQLPSEKSLPLWKAVLPSALAECNLENTEKPFNYVLDGSFGDKAMYEQPLQRQYVEEIFKELLFRNPDDLSIIIWFLLQPTGCCSSDLQDGAFPEDRLNLLCLTVSELFKHLPLCTKPAPCLPIEIGEFSEKQCKQFDRACQFDVLVFLVAVCVTYLARNAASSDARFPGASFVGVQRTLQGSAGTTTPISWSILPLCLVNVRLLPSGCQRRCWSLLRAAESSKNSQLPLSVFLQQLRFAASPNIAGAVRPSARLILRIANVFSRLVDMPNNSVLQNGQTPEARHEMASWAAGLYDIGLSSLQKTGSQFASPLSVYRVASGRAAEEENLLFPSDLVSDWWQGTSAENDPNADQVWFCCGWIWVASWLLHQMEPTTEHIAKRIVQHIHLLKTQRSSSSFKTTHCSLLAGQLTNALLASVRSSTPPPLSNITMTSLVNTTELLLNTALNAPKKSSAAGDDVVLSRRLCAELERLRGGRANTTQDDSVNKSRPVSPPNLSTPITIGDYSRSLKELHLTNGASSPLPMFSSHTYQPSGAKPPATHSHDAPTLPPRTPTSSSNATEIASRQGSQSSLQDTQNNLVTQMVDRWLPAFTDFSHQLAEASAELSKSRMYNEQLSRQLHETQSQLNSVRTDIERLKGEEKAKEQKQATQPSALADWKAVQDSLNEVAVSLREFRQWLPALVSRSVQGAMESSLLASSLPPTRLPPPPPTQPTLPADAVPTPLPSGWFPSCPPGEHLFPQLVSAAAAAAAASADSQQRAQLALAMAALQQSAPPPTPQIPPPPSIPVLSPQIPFTGPTAGDKVGPERFSLPQPPTVATAPALRGPAPPFVGQQLPFGANVPFGTGQGSPLHGAPTEITAVRPLVPPVVRPPIFSAPSQSETGAVLKPPSFGFPTKPTTSATAGQLSSFLTESPQKKEVTTKSLVEDGLSSASAAATSTSKPSLFPSFMPCFGAANSKAAQPSSSLFGGLTFSKPGGTPAVTNTSPAKPEQKQQPSSLSVPANQSGDAPEAFEPAVEFQPCVEKLPELVAQRTGEEQEERIFCQRAVLHRWDRGAGEWKARGTGEIHILADKEKKQYRVVMRRDQIKKLCANHFLATTLNFRKHPQNPRYRMWSARDFAHMDIDAPSNEGTDELFMICFKTAEIAQDFENVVLSCVAQLESQSTSQDAGKSLLPQPQPSSASSGRTAGTTAPKTASAPTPGLDKLRAKQGSWECSVCTLSVDAKLTVCPACQAAKPGTKTTTASTNTNTNTTPSGPVFSFKSTVSPSGGAQPTTFQAPQASGTPPPAFRFGAFSAQPSSSSGAGQVTFSFGAPSTSSSQTSSIPFSLFGSKSETSSPKSTTAPTSASTPTTAAAAAAGGAGGGAFAGLNLGGAFQSTKGGFTFSLKSLTSPSKSSPADGQVNTSDAGTTAVDESNEETPTDLDSSQFKPLLDHLPEKIVVQTGEEDEEIVFSARAKLYRFVPASEGGQEGWKERGIGTLKLLRSPPPKSRVRVVMRRDQILKVCCNHPITAEMKLRPLQQQQQQQRTTAPMSTLAWVWWAVDFAETEEGAVASDGGRKETFSVRFKTPEDSEAFHQAFMAAVRAAGGEDTKLEPPCSTSTPNVPAKSAANKDSKRNEESSDESDLVIVEHSPLSPEQVDRARALQLPDDFYAFETVSGDSICRRHRHHHREAMSPEEEAAEDALLEAAVKAGSSAGKGGSLVVSLSDSPENNSSLSTTSGDGEANTGATDTPTAAPTLGLTSLRPKANSWECEICALQVSPDLTTCPACQAPKPGGQQQQSATTTTTAKASPTTLFGSPATAGTQGDSHKKLSEFLPTKSGFADFSSLCASADAKPSWLSTTKSAESAAPRFWSEAGSSTLFATQKTTAGATDQQKEQESEEPEPDPQFEPIIPLPDLVERRTGEEDEVCLFLRRCRLYRMVDKVWKERGIGEMKVLVKPKSPSPAQYTNTRTELPVGVQLGEIDYARLLMRRDQVLKICANHTITADVPKFNPLSSAANGLCWVTEDYSEGTGEIMTLGIKFKTEQDVNAFKAAIERARTMLKKKQ</sequence>
<keyword evidence="5" id="KW-0175">Coiled coil</keyword>
<dbReference type="Pfam" id="PF00638">
    <property type="entry name" value="Ran_BP1"/>
    <property type="match status" value="4"/>
</dbReference>
<feature type="region of interest" description="Disordered" evidence="6">
    <location>
        <begin position="776"/>
        <end position="830"/>
    </location>
</feature>
<keyword evidence="1" id="KW-0479">Metal-binding</keyword>
<feature type="compositionally biased region" description="Polar residues" evidence="6">
    <location>
        <begin position="815"/>
        <end position="830"/>
    </location>
</feature>
<dbReference type="Pfam" id="PF00641">
    <property type="entry name" value="Zn_ribbon_RanBP"/>
    <property type="match status" value="2"/>
</dbReference>